<gene>
    <name evidence="1" type="ORF">CRM94_14145</name>
    <name evidence="2" type="ORF">NYZ96_20590</name>
</gene>
<dbReference type="EMBL" id="CP104215">
    <property type="protein sequence ID" value="UWX73938.1"/>
    <property type="molecule type" value="Genomic_DNA"/>
</dbReference>
<organism evidence="1 3">
    <name type="scientific">Burkholderia gladioli</name>
    <name type="common">Pseudomonas marginata</name>
    <name type="synonym">Phytomonas marginata</name>
    <dbReference type="NCBI Taxonomy" id="28095"/>
    <lineage>
        <taxon>Bacteria</taxon>
        <taxon>Pseudomonadati</taxon>
        <taxon>Pseudomonadota</taxon>
        <taxon>Betaproteobacteria</taxon>
        <taxon>Burkholderiales</taxon>
        <taxon>Burkholderiaceae</taxon>
        <taxon>Burkholderia</taxon>
    </lineage>
</organism>
<dbReference type="RefSeq" id="WP_013691008.1">
    <property type="nucleotide sequence ID" value="NZ_CADEPO010000003.1"/>
</dbReference>
<dbReference type="Proteomes" id="UP001059745">
    <property type="component" value="Chromosome 2"/>
</dbReference>
<reference evidence="2" key="3">
    <citation type="submission" date="2022-09" db="EMBL/GenBank/DDBJ databases">
        <title>Genomic of Burkholderia gladioli.</title>
        <authorList>
            <person name="Wu H."/>
        </authorList>
    </citation>
    <scope>NUCLEOTIDE SEQUENCE</scope>
    <source>
        <strain evidence="2">ZN-S4</strain>
    </source>
</reference>
<sequence>MSSQDQPSRQTALHILRQAPGWVDWNAARNAPNWVGGRITLDGRFSVDELLALLALSRIPR</sequence>
<name>A0A2A7SI58_BURGA</name>
<dbReference type="Proteomes" id="UP000220629">
    <property type="component" value="Unassembled WGS sequence"/>
</dbReference>
<reference evidence="3" key="1">
    <citation type="submission" date="2017-09" db="EMBL/GenBank/DDBJ databases">
        <title>FDA dAtabase for Regulatory Grade micrObial Sequences (FDA-ARGOS): Supporting development and validation of Infectious Disease Dx tests.</title>
        <authorList>
            <person name="Minogue T."/>
            <person name="Wolcott M."/>
            <person name="Wasieloski L."/>
            <person name="Aguilar W."/>
            <person name="Moore D."/>
            <person name="Tallon L."/>
            <person name="Sadzewicz L."/>
            <person name="Ott S."/>
            <person name="Zhao X."/>
            <person name="Nagaraj S."/>
            <person name="Vavikolanu K."/>
            <person name="Aluvathingal J."/>
            <person name="Nadendla S."/>
            <person name="Sichtig H."/>
        </authorList>
    </citation>
    <scope>NUCLEOTIDE SEQUENCE [LARGE SCALE GENOMIC DNA]</scope>
    <source>
        <strain evidence="3">FDAARGOS_390</strain>
    </source>
</reference>
<dbReference type="EMBL" id="PDDY01000001">
    <property type="protein sequence ID" value="PEH43196.1"/>
    <property type="molecule type" value="Genomic_DNA"/>
</dbReference>
<proteinExistence type="predicted"/>
<dbReference type="GeneID" id="66459950"/>
<protein>
    <submittedName>
        <fullName evidence="1">Uncharacterized protein</fullName>
    </submittedName>
</protein>
<evidence type="ECO:0000313" key="1">
    <source>
        <dbReference type="EMBL" id="PEH43196.1"/>
    </source>
</evidence>
<evidence type="ECO:0000313" key="2">
    <source>
        <dbReference type="EMBL" id="UWX73938.1"/>
    </source>
</evidence>
<reference evidence="1" key="2">
    <citation type="submission" date="2017-09" db="EMBL/GenBank/DDBJ databases">
        <title>FDA dAtabase for Regulatory Grade micrObial Sequences (FDA-ARGOS): Supporting development and validation of Infectious Disease Dx tests.</title>
        <authorList>
            <person name="Minogue T."/>
            <person name="Wolcott M."/>
            <person name="Wasieloski L."/>
            <person name="Aguilar W."/>
            <person name="Moore D."/>
            <person name="Tallon L.J."/>
            <person name="Sadzewicz L."/>
            <person name="Ott S."/>
            <person name="Zhao X."/>
            <person name="Nagaraj S."/>
            <person name="Vavikolanu K."/>
            <person name="Aluvathingal J."/>
            <person name="Nadendla S."/>
            <person name="Sichtig H."/>
        </authorList>
    </citation>
    <scope>NUCLEOTIDE SEQUENCE</scope>
    <source>
        <strain evidence="1">FDAARGOS_390</strain>
    </source>
</reference>
<evidence type="ECO:0000313" key="3">
    <source>
        <dbReference type="Proteomes" id="UP000220629"/>
    </source>
</evidence>
<accession>A0A2A7SI58</accession>
<dbReference type="AlphaFoldDB" id="A0A2A7SI58"/>